<dbReference type="AlphaFoldDB" id="W5USY9"/>
<dbReference type="PANTHER" id="PTHR33545:SF5">
    <property type="entry name" value="UPF0750 MEMBRANE PROTEIN YITT"/>
    <property type="match status" value="1"/>
</dbReference>
<dbReference type="PANTHER" id="PTHR33545">
    <property type="entry name" value="UPF0750 MEMBRANE PROTEIN YITT-RELATED"/>
    <property type="match status" value="1"/>
</dbReference>
<keyword evidence="5 6" id="KW-0472">Membrane</keyword>
<dbReference type="STRING" id="743966.MYB_01150"/>
<dbReference type="EMBL" id="CP007154">
    <property type="protein sequence ID" value="AHH45241.1"/>
    <property type="molecule type" value="Genomic_DNA"/>
</dbReference>
<name>W5USY9_9BACT</name>
<dbReference type="PATRIC" id="fig|743966.3.peg.232"/>
<evidence type="ECO:0008006" key="9">
    <source>
        <dbReference type="Google" id="ProtNLM"/>
    </source>
</evidence>
<dbReference type="InterPro" id="IPR051461">
    <property type="entry name" value="UPF0750_membrane"/>
</dbReference>
<dbReference type="GO" id="GO:0005886">
    <property type="term" value="C:plasma membrane"/>
    <property type="evidence" value="ECO:0007669"/>
    <property type="project" value="UniProtKB-SubCell"/>
</dbReference>
<feature type="transmembrane region" description="Helical" evidence="6">
    <location>
        <begin position="149"/>
        <end position="167"/>
    </location>
</feature>
<evidence type="ECO:0000256" key="1">
    <source>
        <dbReference type="ARBA" id="ARBA00004651"/>
    </source>
</evidence>
<keyword evidence="4 6" id="KW-1133">Transmembrane helix</keyword>
<dbReference type="Pfam" id="PF02588">
    <property type="entry name" value="YitT_membrane"/>
    <property type="match status" value="1"/>
</dbReference>
<evidence type="ECO:0000313" key="7">
    <source>
        <dbReference type="EMBL" id="AHH45241.1"/>
    </source>
</evidence>
<protein>
    <recommendedName>
        <fullName evidence="9">DUF2179 domain-containing protein</fullName>
    </recommendedName>
</protein>
<sequence length="386" mass="44702">MVFLYIKIYYTLKFAMKKNHKKNKCTCKSQQLNKHNILSCLKNKFTNQMNNELFHFKQEYITLANIWKIKPISILMMFISAALFTLGINFFLGIVETIPTGLSAIPKLILILVYQKTGKNLEWLFSIIFLGLNIPLIIWLWLRSTNKSFVYLTTFWMIFQIFWNQIFSLDTPLKEFLKNNIIFTIPSGNKVNSGTLQTIYYTVIGGTLAGTAIGIAWKFGGSGGGTDLITYYITSKRRRPIGKFMFITSISFALFSLIMLYIIEPKAVNMQLLGLKTTAVFIYSTMSTLIVNRIYPKFGKILLKVYTNKPDEIVSHLKSINYWHSYNIWEGKSGYTGQKQWRVETVIFVIEKKVILEEIAKVDSQFWFSTQKIHDTTDRIDATKLN</sequence>
<reference evidence="7 8" key="1">
    <citation type="journal article" date="2014" name="Genome Announc.">
        <title>Complete Genome Sequence of Mycoplasma bovoculi Strain M165/69T (ATCC 29104).</title>
        <authorList>
            <person name="Calcutt M.J."/>
            <person name="Foecking M.F."/>
        </authorList>
    </citation>
    <scope>NUCLEOTIDE SEQUENCE [LARGE SCALE GENOMIC DNA]</scope>
    <source>
        <strain evidence="7">M165/69</strain>
    </source>
</reference>
<feature type="transmembrane region" description="Helical" evidence="6">
    <location>
        <begin position="241"/>
        <end position="263"/>
    </location>
</feature>
<evidence type="ECO:0000256" key="3">
    <source>
        <dbReference type="ARBA" id="ARBA00022692"/>
    </source>
</evidence>
<dbReference type="eggNOG" id="COG1284">
    <property type="taxonomic scope" value="Bacteria"/>
</dbReference>
<evidence type="ECO:0000313" key="8">
    <source>
        <dbReference type="Proteomes" id="UP000019229"/>
    </source>
</evidence>
<keyword evidence="2" id="KW-1003">Cell membrane</keyword>
<dbReference type="InterPro" id="IPR003740">
    <property type="entry name" value="YitT"/>
</dbReference>
<keyword evidence="3 6" id="KW-0812">Transmembrane</keyword>
<evidence type="ECO:0000256" key="5">
    <source>
        <dbReference type="ARBA" id="ARBA00023136"/>
    </source>
</evidence>
<evidence type="ECO:0000256" key="4">
    <source>
        <dbReference type="ARBA" id="ARBA00022989"/>
    </source>
</evidence>
<dbReference type="Proteomes" id="UP000019229">
    <property type="component" value="Chromosome"/>
</dbReference>
<accession>W5USY9</accession>
<evidence type="ECO:0000256" key="6">
    <source>
        <dbReference type="SAM" id="Phobius"/>
    </source>
</evidence>
<gene>
    <name evidence="7" type="ORF">MYB_01150</name>
</gene>
<evidence type="ECO:0000256" key="2">
    <source>
        <dbReference type="ARBA" id="ARBA00022475"/>
    </source>
</evidence>
<organism evidence="7 8">
    <name type="scientific">Mesomycoplasma bovoculi M165/69</name>
    <dbReference type="NCBI Taxonomy" id="743966"/>
    <lineage>
        <taxon>Bacteria</taxon>
        <taxon>Bacillati</taxon>
        <taxon>Mycoplasmatota</taxon>
        <taxon>Mycoplasmoidales</taxon>
        <taxon>Metamycoplasmataceae</taxon>
        <taxon>Mesomycoplasma</taxon>
    </lineage>
</organism>
<dbReference type="HOGENOM" id="CLU_043038_2_0_14"/>
<feature type="transmembrane region" description="Helical" evidence="6">
    <location>
        <begin position="275"/>
        <end position="295"/>
    </location>
</feature>
<comment type="subcellular location">
    <subcellularLocation>
        <location evidence="1">Cell membrane</location>
        <topology evidence="1">Multi-pass membrane protein</topology>
    </subcellularLocation>
</comment>
<proteinExistence type="predicted"/>
<keyword evidence="8" id="KW-1185">Reference proteome</keyword>
<dbReference type="KEGG" id="mbc:MYB_01150"/>
<feature type="transmembrane region" description="Helical" evidence="6">
    <location>
        <begin position="74"/>
        <end position="95"/>
    </location>
</feature>
<feature type="transmembrane region" description="Helical" evidence="6">
    <location>
        <begin position="199"/>
        <end position="220"/>
    </location>
</feature>
<feature type="transmembrane region" description="Helical" evidence="6">
    <location>
        <begin position="123"/>
        <end position="142"/>
    </location>
</feature>